<dbReference type="Proteomes" id="UP000675940">
    <property type="component" value="Unassembled WGS sequence"/>
</dbReference>
<comment type="caution">
    <text evidence="2">The sequence shown here is derived from an EMBL/GenBank/DDBJ whole genome shotgun (WGS) entry which is preliminary data.</text>
</comment>
<gene>
    <name evidence="2" type="ORF">J5474_08340</name>
</gene>
<dbReference type="EMBL" id="JAGISH010000004">
    <property type="protein sequence ID" value="MBP0482496.1"/>
    <property type="molecule type" value="Genomic_DNA"/>
</dbReference>
<proteinExistence type="predicted"/>
<organism evidence="2 3">
    <name type="scientific">Sagittula salina</name>
    <dbReference type="NCBI Taxonomy" id="2820268"/>
    <lineage>
        <taxon>Bacteria</taxon>
        <taxon>Pseudomonadati</taxon>
        <taxon>Pseudomonadota</taxon>
        <taxon>Alphaproteobacteria</taxon>
        <taxon>Rhodobacterales</taxon>
        <taxon>Roseobacteraceae</taxon>
        <taxon>Sagittula</taxon>
    </lineage>
</organism>
<keyword evidence="1" id="KW-0472">Membrane</keyword>
<feature type="transmembrane region" description="Helical" evidence="1">
    <location>
        <begin position="6"/>
        <end position="28"/>
    </location>
</feature>
<accession>A0A940S0V9</accession>
<sequence length="107" mass="11657">MKPVNHWDYLAGLVSLNVTVAIMAAEAVSVMSMRLMGFAGVWSIPPTEAWQMVDEKGRAMTRAHGNAAEAMLRGKAPTDIASAAMVPFRSATRFNSRRLASRGLKKH</sequence>
<protein>
    <submittedName>
        <fullName evidence="2">Antifreeze protein</fullName>
    </submittedName>
</protein>
<keyword evidence="1" id="KW-1133">Transmembrane helix</keyword>
<keyword evidence="3" id="KW-1185">Reference proteome</keyword>
<evidence type="ECO:0000313" key="3">
    <source>
        <dbReference type="Proteomes" id="UP000675940"/>
    </source>
</evidence>
<keyword evidence="1" id="KW-0812">Transmembrane</keyword>
<name>A0A940S0V9_9RHOB</name>
<dbReference type="AlphaFoldDB" id="A0A940S0V9"/>
<dbReference type="RefSeq" id="WP_209360383.1">
    <property type="nucleotide sequence ID" value="NZ_JAGISH010000004.1"/>
</dbReference>
<evidence type="ECO:0000256" key="1">
    <source>
        <dbReference type="SAM" id="Phobius"/>
    </source>
</evidence>
<evidence type="ECO:0000313" key="2">
    <source>
        <dbReference type="EMBL" id="MBP0482496.1"/>
    </source>
</evidence>
<reference evidence="2" key="1">
    <citation type="submission" date="2021-03" db="EMBL/GenBank/DDBJ databases">
        <title>Sagittula salina sp. nov. strain M10.9X isolated from the marine waste.</title>
        <authorList>
            <person name="Satari L."/>
            <person name="Molina-Menor E."/>
            <person name="Vidal-Verdu A."/>
            <person name="Pascual J."/>
            <person name="Pereto J."/>
            <person name="Porcar M."/>
        </authorList>
    </citation>
    <scope>NUCLEOTIDE SEQUENCE</scope>
    <source>
        <strain evidence="2">M10.9X</strain>
    </source>
</reference>